<gene>
    <name evidence="5" type="ORF">G8759_28725</name>
</gene>
<proteinExistence type="inferred from homology"/>
<reference evidence="5 6" key="1">
    <citation type="submission" date="2020-03" db="EMBL/GenBank/DDBJ databases">
        <authorList>
            <person name="Kim M.K."/>
        </authorList>
    </citation>
    <scope>NUCLEOTIDE SEQUENCE [LARGE SCALE GENOMIC DNA]</scope>
    <source>
        <strain evidence="5 6">BT328</strain>
    </source>
</reference>
<organism evidence="5 6">
    <name type="scientific">Spirosoma aureum</name>
    <dbReference type="NCBI Taxonomy" id="2692134"/>
    <lineage>
        <taxon>Bacteria</taxon>
        <taxon>Pseudomonadati</taxon>
        <taxon>Bacteroidota</taxon>
        <taxon>Cytophagia</taxon>
        <taxon>Cytophagales</taxon>
        <taxon>Cytophagaceae</taxon>
        <taxon>Spirosoma</taxon>
    </lineage>
</organism>
<evidence type="ECO:0000313" key="6">
    <source>
        <dbReference type="Proteomes" id="UP000501802"/>
    </source>
</evidence>
<dbReference type="Pfam" id="PF00491">
    <property type="entry name" value="Arginase"/>
    <property type="match status" value="1"/>
</dbReference>
<dbReference type="Gene3D" id="3.40.800.10">
    <property type="entry name" value="Ureohydrolase domain"/>
    <property type="match status" value="1"/>
</dbReference>
<dbReference type="GO" id="GO:0033389">
    <property type="term" value="P:putrescine biosynthetic process from arginine, via agmatine"/>
    <property type="evidence" value="ECO:0007669"/>
    <property type="project" value="TreeGrafter"/>
</dbReference>
<keyword evidence="3 4" id="KW-0378">Hydrolase</keyword>
<dbReference type="InterPro" id="IPR020855">
    <property type="entry name" value="Ureohydrolase_Mn_BS"/>
</dbReference>
<dbReference type="InterPro" id="IPR023696">
    <property type="entry name" value="Ureohydrolase_dom_sf"/>
</dbReference>
<dbReference type="PANTHER" id="PTHR11358:SF26">
    <property type="entry name" value="GUANIDINO ACID HYDROLASE, MITOCHONDRIAL"/>
    <property type="match status" value="1"/>
</dbReference>
<evidence type="ECO:0008006" key="7">
    <source>
        <dbReference type="Google" id="ProtNLM"/>
    </source>
</evidence>
<name>A0A6G9AVH6_9BACT</name>
<dbReference type="GO" id="GO:0046872">
    <property type="term" value="F:metal ion binding"/>
    <property type="evidence" value="ECO:0007669"/>
    <property type="project" value="UniProtKB-KW"/>
</dbReference>
<dbReference type="RefSeq" id="WP_167216140.1">
    <property type="nucleotide sequence ID" value="NZ_CP050063.1"/>
</dbReference>
<sequence length="406" mass="45439">MITDVSVSPLLLKSPYLDITLSNQTGKGTIFNMISGKSYEVSPAIVSILDFFRQPATTDALFDEMDIENDQLELAIAYLQRNGLLLDPSTEGWERFTADVMAVKNRIFGVDAYHERAEAVIVGIPFGKGNGKSMGGAKFPFHIREFSQNNNLLLKGADFLLFDELTATRLQPLFQNSKLVDYGNLFVNANESTAFVYAKIHHMASQLFKAGKIPAFIGGDHSISYPLIKAASETYPNLHVIHFDAHTDTYGSRYDSISHWGKVHHYGNFMTKCLELSNVQQVYQFGIRGFANAGTRPRPKQHIHWCHQVSEQLRQGKRFDLPDDVPYYVTFDVDVLDPTVLPGTATPIPGGFSLEEIKQLFSQLLPGRQLVGFDLVEANPDFDSTDLTTQVAMEILLRLMSYLTIS</sequence>
<protein>
    <recommendedName>
        <fullName evidence="7">Agmatinase</fullName>
    </recommendedName>
</protein>
<dbReference type="PROSITE" id="PS51409">
    <property type="entry name" value="ARGINASE_2"/>
    <property type="match status" value="1"/>
</dbReference>
<evidence type="ECO:0000256" key="1">
    <source>
        <dbReference type="ARBA" id="ARBA00009227"/>
    </source>
</evidence>
<keyword evidence="6" id="KW-1185">Reference proteome</keyword>
<dbReference type="InterPro" id="IPR006035">
    <property type="entry name" value="Ureohydrolase"/>
</dbReference>
<dbReference type="PROSITE" id="PS01053">
    <property type="entry name" value="ARGINASE_1"/>
    <property type="match status" value="1"/>
</dbReference>
<dbReference type="AlphaFoldDB" id="A0A6G9AVH6"/>
<accession>A0A6G9AVH6</accession>
<keyword evidence="2" id="KW-0479">Metal-binding</keyword>
<dbReference type="GO" id="GO:0008783">
    <property type="term" value="F:agmatinase activity"/>
    <property type="evidence" value="ECO:0007669"/>
    <property type="project" value="TreeGrafter"/>
</dbReference>
<evidence type="ECO:0000256" key="3">
    <source>
        <dbReference type="ARBA" id="ARBA00022801"/>
    </source>
</evidence>
<dbReference type="PANTHER" id="PTHR11358">
    <property type="entry name" value="ARGINASE/AGMATINASE"/>
    <property type="match status" value="1"/>
</dbReference>
<dbReference type="EMBL" id="CP050063">
    <property type="protein sequence ID" value="QIP16339.1"/>
    <property type="molecule type" value="Genomic_DNA"/>
</dbReference>
<evidence type="ECO:0000256" key="4">
    <source>
        <dbReference type="RuleBase" id="RU003684"/>
    </source>
</evidence>
<evidence type="ECO:0000256" key="2">
    <source>
        <dbReference type="ARBA" id="ARBA00022723"/>
    </source>
</evidence>
<dbReference type="SUPFAM" id="SSF52768">
    <property type="entry name" value="Arginase/deacetylase"/>
    <property type="match status" value="1"/>
</dbReference>
<comment type="similarity">
    <text evidence="1">Belongs to the arginase family. Agmatinase subfamily.</text>
</comment>
<dbReference type="KEGG" id="spib:G8759_28725"/>
<dbReference type="Proteomes" id="UP000501802">
    <property type="component" value="Chromosome"/>
</dbReference>
<evidence type="ECO:0000313" key="5">
    <source>
        <dbReference type="EMBL" id="QIP16339.1"/>
    </source>
</evidence>